<evidence type="ECO:0000313" key="15">
    <source>
        <dbReference type="Proteomes" id="UP000257607"/>
    </source>
</evidence>
<comment type="subcellular location">
    <subcellularLocation>
        <location evidence="1 10">Cytoplasm</location>
    </subcellularLocation>
</comment>
<dbReference type="Pfam" id="PF02899">
    <property type="entry name" value="Phage_int_SAM_1"/>
    <property type="match status" value="1"/>
</dbReference>
<dbReference type="PROSITE" id="PS51900">
    <property type="entry name" value="CB"/>
    <property type="match status" value="1"/>
</dbReference>
<dbReference type="HAMAP" id="MF_01808">
    <property type="entry name" value="Recomb_XerC_XerD"/>
    <property type="match status" value="1"/>
</dbReference>
<evidence type="ECO:0000313" key="14">
    <source>
        <dbReference type="EMBL" id="AXN35904.1"/>
    </source>
</evidence>
<evidence type="ECO:0000256" key="4">
    <source>
        <dbReference type="ARBA" id="ARBA00022618"/>
    </source>
</evidence>
<feature type="domain" description="Tyr recombinase" evidence="12">
    <location>
        <begin position="110"/>
        <end position="295"/>
    </location>
</feature>
<feature type="active site" evidence="10">
    <location>
        <position position="150"/>
    </location>
</feature>
<dbReference type="Proteomes" id="UP000257607">
    <property type="component" value="Chromosome"/>
</dbReference>
<dbReference type="EMBL" id="CP031003">
    <property type="protein sequence ID" value="AXN35904.1"/>
    <property type="molecule type" value="Genomic_DNA"/>
</dbReference>
<comment type="subunit">
    <text evidence="10">Forms a cyclic heterotetrameric complex composed of two molecules of XerC and two molecules of XerD.</text>
</comment>
<dbReference type="GO" id="GO:0051301">
    <property type="term" value="P:cell division"/>
    <property type="evidence" value="ECO:0007669"/>
    <property type="project" value="UniProtKB-UniRule"/>
</dbReference>
<evidence type="ECO:0000256" key="2">
    <source>
        <dbReference type="ARBA" id="ARBA00006657"/>
    </source>
</evidence>
<protein>
    <recommendedName>
        <fullName evidence="10 11">Tyrosine recombinase XerC</fullName>
    </recommendedName>
</protein>
<dbReference type="InterPro" id="IPR044068">
    <property type="entry name" value="CB"/>
</dbReference>
<evidence type="ECO:0000256" key="7">
    <source>
        <dbReference type="ARBA" id="ARBA00023125"/>
    </source>
</evidence>
<feature type="domain" description="Core-binding (CB)" evidence="13">
    <location>
        <begin position="2"/>
        <end position="89"/>
    </location>
</feature>
<evidence type="ECO:0000259" key="13">
    <source>
        <dbReference type="PROSITE" id="PS51900"/>
    </source>
</evidence>
<dbReference type="Gene3D" id="1.10.443.10">
    <property type="entry name" value="Intergrase catalytic core"/>
    <property type="match status" value="1"/>
</dbReference>
<keyword evidence="6 10" id="KW-0229">DNA integration</keyword>
<dbReference type="Pfam" id="PF00589">
    <property type="entry name" value="Phage_integrase"/>
    <property type="match status" value="1"/>
</dbReference>
<evidence type="ECO:0000256" key="11">
    <source>
        <dbReference type="NCBIfam" id="TIGR02224"/>
    </source>
</evidence>
<feature type="active site" description="O-(3'-phospho-DNA)-tyrosine intermediate" evidence="10">
    <location>
        <position position="282"/>
    </location>
</feature>
<dbReference type="InterPro" id="IPR011010">
    <property type="entry name" value="DNA_brk_join_enz"/>
</dbReference>
<dbReference type="PANTHER" id="PTHR30349:SF77">
    <property type="entry name" value="TYROSINE RECOMBINASE XERC"/>
    <property type="match status" value="1"/>
</dbReference>
<feature type="active site" evidence="10">
    <location>
        <position position="174"/>
    </location>
</feature>
<dbReference type="PROSITE" id="PS51898">
    <property type="entry name" value="TYR_RECOMBINASE"/>
    <property type="match status" value="1"/>
</dbReference>
<dbReference type="PANTHER" id="PTHR30349">
    <property type="entry name" value="PHAGE INTEGRASE-RELATED"/>
    <property type="match status" value="1"/>
</dbReference>
<dbReference type="Gene3D" id="1.10.150.130">
    <property type="match status" value="1"/>
</dbReference>
<dbReference type="InterPro" id="IPR011931">
    <property type="entry name" value="Recomb_XerC"/>
</dbReference>
<dbReference type="NCBIfam" id="NF001399">
    <property type="entry name" value="PRK00283.1"/>
    <property type="match status" value="1"/>
</dbReference>
<dbReference type="CDD" id="cd00798">
    <property type="entry name" value="INT_XerDC_C"/>
    <property type="match status" value="1"/>
</dbReference>
<comment type="similarity">
    <text evidence="2 10">Belongs to the 'phage' integrase family. XerC subfamily.</text>
</comment>
<dbReference type="GO" id="GO:0006313">
    <property type="term" value="P:DNA transposition"/>
    <property type="evidence" value="ECO:0007669"/>
    <property type="project" value="UniProtKB-UniRule"/>
</dbReference>
<dbReference type="InterPro" id="IPR004107">
    <property type="entry name" value="Integrase_SAM-like_N"/>
</dbReference>
<feature type="active site" evidence="10">
    <location>
        <position position="250"/>
    </location>
</feature>
<keyword evidence="7 10" id="KW-0238">DNA-binding</keyword>
<dbReference type="InterPro" id="IPR010998">
    <property type="entry name" value="Integrase_recombinase_N"/>
</dbReference>
<dbReference type="RefSeq" id="WP_116843596.1">
    <property type="nucleotide sequence ID" value="NZ_CP031003.1"/>
</dbReference>
<evidence type="ECO:0000256" key="9">
    <source>
        <dbReference type="ARBA" id="ARBA00023306"/>
    </source>
</evidence>
<reference evidence="14 15" key="1">
    <citation type="submission" date="2018-07" db="EMBL/GenBank/DDBJ databases">
        <title>Lactobacillus curvatus genome sequence.</title>
        <authorList>
            <person name="Prechtl R."/>
        </authorList>
    </citation>
    <scope>NUCLEOTIDE SEQUENCE [LARGE SCALE GENOMIC DNA]</scope>
    <source>
        <strain evidence="14 15">TMW 1.1928</strain>
    </source>
</reference>
<dbReference type="InterPro" id="IPR050090">
    <property type="entry name" value="Tyrosine_recombinase_XerCD"/>
</dbReference>
<feature type="active site" evidence="10">
    <location>
        <position position="273"/>
    </location>
</feature>
<evidence type="ECO:0000256" key="5">
    <source>
        <dbReference type="ARBA" id="ARBA00022829"/>
    </source>
</evidence>
<evidence type="ECO:0000256" key="1">
    <source>
        <dbReference type="ARBA" id="ARBA00004496"/>
    </source>
</evidence>
<dbReference type="SUPFAM" id="SSF56349">
    <property type="entry name" value="DNA breaking-rejoining enzymes"/>
    <property type="match status" value="1"/>
</dbReference>
<name>A0A385AE57_LATCU</name>
<evidence type="ECO:0000256" key="10">
    <source>
        <dbReference type="HAMAP-Rule" id="MF_01808"/>
    </source>
</evidence>
<dbReference type="GO" id="GO:0007059">
    <property type="term" value="P:chromosome segregation"/>
    <property type="evidence" value="ECO:0007669"/>
    <property type="project" value="UniProtKB-UniRule"/>
</dbReference>
<dbReference type="GO" id="GO:0005737">
    <property type="term" value="C:cytoplasm"/>
    <property type="evidence" value="ECO:0007669"/>
    <property type="project" value="UniProtKB-SubCell"/>
</dbReference>
<keyword evidence="3 10" id="KW-0963">Cytoplasm</keyword>
<evidence type="ECO:0000259" key="12">
    <source>
        <dbReference type="PROSITE" id="PS51898"/>
    </source>
</evidence>
<evidence type="ECO:0000256" key="6">
    <source>
        <dbReference type="ARBA" id="ARBA00022908"/>
    </source>
</evidence>
<dbReference type="GO" id="GO:0009037">
    <property type="term" value="F:tyrosine-based site-specific recombinase activity"/>
    <property type="evidence" value="ECO:0007669"/>
    <property type="project" value="UniProtKB-UniRule"/>
</dbReference>
<dbReference type="InterPro" id="IPR002104">
    <property type="entry name" value="Integrase_catalytic"/>
</dbReference>
<feature type="active site" evidence="10">
    <location>
        <position position="247"/>
    </location>
</feature>
<organism evidence="14 15">
    <name type="scientific">Latilactobacillus curvatus</name>
    <name type="common">Lactobacillus curvatus</name>
    <dbReference type="NCBI Taxonomy" id="28038"/>
    <lineage>
        <taxon>Bacteria</taxon>
        <taxon>Bacillati</taxon>
        <taxon>Bacillota</taxon>
        <taxon>Bacilli</taxon>
        <taxon>Lactobacillales</taxon>
        <taxon>Lactobacillaceae</taxon>
        <taxon>Latilactobacillus</taxon>
    </lineage>
</organism>
<keyword evidence="4 10" id="KW-0132">Cell division</keyword>
<dbReference type="GO" id="GO:0003677">
    <property type="term" value="F:DNA binding"/>
    <property type="evidence" value="ECO:0007669"/>
    <property type="project" value="UniProtKB-UniRule"/>
</dbReference>
<dbReference type="InterPro" id="IPR013762">
    <property type="entry name" value="Integrase-like_cat_sf"/>
</dbReference>
<dbReference type="InterPro" id="IPR023009">
    <property type="entry name" value="Tyrosine_recombinase_XerC/XerD"/>
</dbReference>
<sequence>MALEQEWLNLFLQYLVVDRHYSPETQKAYQADIQMFSAFLTANRGLASFKQVTPLDVQTYLNEMDQKEYSRETVARRISSLRSFYRYLVKNEFVQTDPFEAVQLKKQQHKLPRFFYEKEMDALFAAIDGDQPLDQRNRAILELLYATGMRVSECAQLTVAQIDFGLRVILVHGKGNKDRYVPFGHHAERALQAYLKVGRVQLMAKKQLDHDVVFVNHLGAPITSRGIEYILDQIIKKTSLTSDIHPHMIRHTFATHLLDHGADLRTVQELLGHSSLSTTQIYTHVTTAHLQKDYRQFFPRA</sequence>
<evidence type="ECO:0000256" key="3">
    <source>
        <dbReference type="ARBA" id="ARBA00022490"/>
    </source>
</evidence>
<proteinExistence type="inferred from homology"/>
<accession>A0A385AE57</accession>
<keyword evidence="8 10" id="KW-0233">DNA recombination</keyword>
<dbReference type="NCBIfam" id="TIGR02224">
    <property type="entry name" value="recomb_XerC"/>
    <property type="match status" value="1"/>
</dbReference>
<keyword evidence="9 10" id="KW-0131">Cell cycle</keyword>
<evidence type="ECO:0000256" key="8">
    <source>
        <dbReference type="ARBA" id="ARBA00023172"/>
    </source>
</evidence>
<dbReference type="AlphaFoldDB" id="A0A385AE57"/>
<keyword evidence="5 10" id="KW-0159">Chromosome partition</keyword>
<gene>
    <name evidence="10 14" type="primary">xerC</name>
    <name evidence="14" type="ORF">DT351_05845</name>
</gene>
<comment type="function">
    <text evidence="10">Site-specific tyrosine recombinase, which acts by catalyzing the cutting and rejoining of the recombining DNA molecules. The XerC-XerD complex is essential to convert dimers of the bacterial chromosome into monomers to permit their segregation at cell division. It also contributes to the segregational stability of plasmids.</text>
</comment>
<dbReference type="NCBIfam" id="NF040815">
    <property type="entry name" value="recomb_XerA_Arch"/>
    <property type="match status" value="1"/>
</dbReference>